<comment type="caution">
    <text evidence="2">The sequence shown here is derived from an EMBL/GenBank/DDBJ whole genome shotgun (WGS) entry which is preliminary data.</text>
</comment>
<dbReference type="EMBL" id="CAXAMM010038784">
    <property type="protein sequence ID" value="CAK9080853.1"/>
    <property type="molecule type" value="Genomic_DNA"/>
</dbReference>
<evidence type="ECO:0000256" key="1">
    <source>
        <dbReference type="SAM" id="MobiDB-lite"/>
    </source>
</evidence>
<gene>
    <name evidence="2" type="ORF">SCF082_LOCUS38521</name>
</gene>
<name>A0ABP0PZ39_9DINO</name>
<protein>
    <recommendedName>
        <fullName evidence="4">NolW-like domain-containing protein</fullName>
    </recommendedName>
</protein>
<organism evidence="2 3">
    <name type="scientific">Durusdinium trenchii</name>
    <dbReference type="NCBI Taxonomy" id="1381693"/>
    <lineage>
        <taxon>Eukaryota</taxon>
        <taxon>Sar</taxon>
        <taxon>Alveolata</taxon>
        <taxon>Dinophyceae</taxon>
        <taxon>Suessiales</taxon>
        <taxon>Symbiodiniaceae</taxon>
        <taxon>Durusdinium</taxon>
    </lineage>
</organism>
<proteinExistence type="predicted"/>
<feature type="compositionally biased region" description="Acidic residues" evidence="1">
    <location>
        <begin position="143"/>
        <end position="152"/>
    </location>
</feature>
<evidence type="ECO:0008006" key="4">
    <source>
        <dbReference type="Google" id="ProtNLM"/>
    </source>
</evidence>
<feature type="region of interest" description="Disordered" evidence="1">
    <location>
        <begin position="119"/>
        <end position="154"/>
    </location>
</feature>
<evidence type="ECO:0000313" key="2">
    <source>
        <dbReference type="EMBL" id="CAK9080853.1"/>
    </source>
</evidence>
<accession>A0ABP0PZ39</accession>
<reference evidence="2 3" key="1">
    <citation type="submission" date="2024-02" db="EMBL/GenBank/DDBJ databases">
        <authorList>
            <person name="Chen Y."/>
            <person name="Shah S."/>
            <person name="Dougan E. K."/>
            <person name="Thang M."/>
            <person name="Chan C."/>
        </authorList>
    </citation>
    <scope>NUCLEOTIDE SEQUENCE [LARGE SCALE GENOMIC DNA]</scope>
</reference>
<sequence length="176" mass="19617">MRAMRESLHDVPPVNNIDGVRLFRLTSSPNAKRIIDLLFNPQGPLQALHNRVQEAGCSVDPDGNPVKIVFVPCAQEQLLELEQIATDHGFELRRDAHILALERDAELMEMALRSLPRKDRPKLKKVGPQREDVGAQQVSEALVGEDEDEPEDPMIVTETGFALRTDSDVGMPSYEG</sequence>
<keyword evidence="3" id="KW-1185">Reference proteome</keyword>
<dbReference type="Proteomes" id="UP001642464">
    <property type="component" value="Unassembled WGS sequence"/>
</dbReference>
<evidence type="ECO:0000313" key="3">
    <source>
        <dbReference type="Proteomes" id="UP001642464"/>
    </source>
</evidence>